<gene>
    <name evidence="1" type="ORF">GALMADRAFT_213508</name>
</gene>
<name>A0A067SMA2_GALM3</name>
<proteinExistence type="predicted"/>
<sequence>MSGLRRIAQHTHTNTIHMHQCTAASVCKRWRGILAMTLNPYRGKKVVFDVAYEPVFLDASSWSMDLEKIGALVYISPPDLQFKRVDFDVAYSSFLPLPSIFLLEALFPELTLPAGLTTSTWKWN</sequence>
<dbReference type="HOGENOM" id="CLU_2004098_0_0_1"/>
<protein>
    <submittedName>
        <fullName evidence="1">Uncharacterized protein</fullName>
    </submittedName>
</protein>
<dbReference type="AlphaFoldDB" id="A0A067SMA2"/>
<evidence type="ECO:0000313" key="1">
    <source>
        <dbReference type="EMBL" id="KDR72055.1"/>
    </source>
</evidence>
<organism evidence="1 2">
    <name type="scientific">Galerina marginata (strain CBS 339.88)</name>
    <dbReference type="NCBI Taxonomy" id="685588"/>
    <lineage>
        <taxon>Eukaryota</taxon>
        <taxon>Fungi</taxon>
        <taxon>Dikarya</taxon>
        <taxon>Basidiomycota</taxon>
        <taxon>Agaricomycotina</taxon>
        <taxon>Agaricomycetes</taxon>
        <taxon>Agaricomycetidae</taxon>
        <taxon>Agaricales</taxon>
        <taxon>Agaricineae</taxon>
        <taxon>Strophariaceae</taxon>
        <taxon>Galerina</taxon>
    </lineage>
</organism>
<dbReference type="Proteomes" id="UP000027222">
    <property type="component" value="Unassembled WGS sequence"/>
</dbReference>
<keyword evidence="2" id="KW-1185">Reference proteome</keyword>
<evidence type="ECO:0000313" key="2">
    <source>
        <dbReference type="Proteomes" id="UP000027222"/>
    </source>
</evidence>
<accession>A0A067SMA2</accession>
<reference evidence="2" key="1">
    <citation type="journal article" date="2014" name="Proc. Natl. Acad. Sci. U.S.A.">
        <title>Extensive sampling of basidiomycete genomes demonstrates inadequacy of the white-rot/brown-rot paradigm for wood decay fungi.</title>
        <authorList>
            <person name="Riley R."/>
            <person name="Salamov A.A."/>
            <person name="Brown D.W."/>
            <person name="Nagy L.G."/>
            <person name="Floudas D."/>
            <person name="Held B.W."/>
            <person name="Levasseur A."/>
            <person name="Lombard V."/>
            <person name="Morin E."/>
            <person name="Otillar R."/>
            <person name="Lindquist E.A."/>
            <person name="Sun H."/>
            <person name="LaButti K.M."/>
            <person name="Schmutz J."/>
            <person name="Jabbour D."/>
            <person name="Luo H."/>
            <person name="Baker S.E."/>
            <person name="Pisabarro A.G."/>
            <person name="Walton J.D."/>
            <person name="Blanchette R.A."/>
            <person name="Henrissat B."/>
            <person name="Martin F."/>
            <person name="Cullen D."/>
            <person name="Hibbett D.S."/>
            <person name="Grigoriev I.V."/>
        </authorList>
    </citation>
    <scope>NUCLEOTIDE SEQUENCE [LARGE SCALE GENOMIC DNA]</scope>
    <source>
        <strain evidence="2">CBS 339.88</strain>
    </source>
</reference>
<dbReference type="EMBL" id="KL142390">
    <property type="protein sequence ID" value="KDR72055.1"/>
    <property type="molecule type" value="Genomic_DNA"/>
</dbReference>
<dbReference type="OrthoDB" id="3001771at2759"/>